<keyword evidence="3" id="KW-0472">Membrane</keyword>
<evidence type="ECO:0000313" key="8">
    <source>
        <dbReference type="Proteomes" id="UP001050691"/>
    </source>
</evidence>
<feature type="compositionally biased region" description="Polar residues" evidence="2">
    <location>
        <begin position="257"/>
        <end position="288"/>
    </location>
</feature>
<dbReference type="Gene3D" id="1.10.555.10">
    <property type="entry name" value="Rho GTPase activation protein"/>
    <property type="match status" value="1"/>
</dbReference>
<feature type="compositionally biased region" description="Acidic residues" evidence="2">
    <location>
        <begin position="1271"/>
        <end position="1280"/>
    </location>
</feature>
<dbReference type="InterPro" id="IPR008936">
    <property type="entry name" value="Rho_GTPase_activation_prot"/>
</dbReference>
<dbReference type="InterPro" id="IPR036871">
    <property type="entry name" value="PX_dom_sf"/>
</dbReference>
<feature type="transmembrane region" description="Helical" evidence="3">
    <location>
        <begin position="1446"/>
        <end position="1465"/>
    </location>
</feature>
<dbReference type="Gene3D" id="3.30.1520.10">
    <property type="entry name" value="Phox-like domain"/>
    <property type="match status" value="1"/>
</dbReference>
<feature type="compositionally biased region" description="Polar residues" evidence="2">
    <location>
        <begin position="317"/>
        <end position="338"/>
    </location>
</feature>
<dbReference type="PANTHER" id="PTHR23176:SF129">
    <property type="entry name" value="RHO GTPASE ACTIVATING PROTEIN AT 16F, ISOFORM E-RELATED"/>
    <property type="match status" value="1"/>
</dbReference>
<dbReference type="Gene3D" id="2.30.29.30">
    <property type="entry name" value="Pleckstrin-homology domain (PH domain)/Phosphotyrosine-binding domain (PTB)"/>
    <property type="match status" value="1"/>
</dbReference>
<dbReference type="GO" id="GO:0005737">
    <property type="term" value="C:cytoplasm"/>
    <property type="evidence" value="ECO:0007669"/>
    <property type="project" value="TreeGrafter"/>
</dbReference>
<dbReference type="SUPFAM" id="SSF50729">
    <property type="entry name" value="PH domain-like"/>
    <property type="match status" value="1"/>
</dbReference>
<feature type="compositionally biased region" description="Polar residues" evidence="2">
    <location>
        <begin position="480"/>
        <end position="507"/>
    </location>
</feature>
<feature type="transmembrane region" description="Helical" evidence="3">
    <location>
        <begin position="1519"/>
        <end position="1539"/>
    </location>
</feature>
<dbReference type="GO" id="GO:0005096">
    <property type="term" value="F:GTPase activator activity"/>
    <property type="evidence" value="ECO:0007669"/>
    <property type="project" value="UniProtKB-KW"/>
</dbReference>
<feature type="compositionally biased region" description="Polar residues" evidence="2">
    <location>
        <begin position="1295"/>
        <end position="1306"/>
    </location>
</feature>
<feature type="transmembrane region" description="Helical" evidence="3">
    <location>
        <begin position="1485"/>
        <end position="1507"/>
    </location>
</feature>
<feature type="compositionally biased region" description="Basic and acidic residues" evidence="2">
    <location>
        <begin position="380"/>
        <end position="401"/>
    </location>
</feature>
<feature type="region of interest" description="Disordered" evidence="2">
    <location>
        <begin position="1841"/>
        <end position="1867"/>
    </location>
</feature>
<feature type="region of interest" description="Disordered" evidence="2">
    <location>
        <begin position="1"/>
        <end position="39"/>
    </location>
</feature>
<evidence type="ECO:0000259" key="5">
    <source>
        <dbReference type="PROSITE" id="PS50195"/>
    </source>
</evidence>
<feature type="region of interest" description="Disordered" evidence="2">
    <location>
        <begin position="1271"/>
        <end position="1309"/>
    </location>
</feature>
<feature type="region of interest" description="Disordered" evidence="2">
    <location>
        <begin position="1362"/>
        <end position="1391"/>
    </location>
</feature>
<feature type="compositionally biased region" description="Basic and acidic residues" evidence="2">
    <location>
        <begin position="8"/>
        <end position="20"/>
    </location>
</feature>
<gene>
    <name evidence="7" type="ORF">Clacol_005504</name>
</gene>
<dbReference type="Pfam" id="PF00620">
    <property type="entry name" value="RhoGAP"/>
    <property type="match status" value="1"/>
</dbReference>
<dbReference type="InterPro" id="IPR001683">
    <property type="entry name" value="PX_dom"/>
</dbReference>
<proteinExistence type="predicted"/>
<dbReference type="PROSITE" id="PS50238">
    <property type="entry name" value="RHOGAP"/>
    <property type="match status" value="1"/>
</dbReference>
<dbReference type="SUPFAM" id="SSF48350">
    <property type="entry name" value="GTPase activation domain, GAP"/>
    <property type="match status" value="1"/>
</dbReference>
<feature type="domain" description="PX" evidence="5">
    <location>
        <begin position="601"/>
        <end position="720"/>
    </location>
</feature>
<keyword evidence="3" id="KW-1133">Transmembrane helix</keyword>
<feature type="compositionally biased region" description="Low complexity" evidence="2">
    <location>
        <begin position="22"/>
        <end position="39"/>
    </location>
</feature>
<feature type="region of interest" description="Disordered" evidence="2">
    <location>
        <begin position="480"/>
        <end position="509"/>
    </location>
</feature>
<feature type="compositionally biased region" description="Polar residues" evidence="2">
    <location>
        <begin position="124"/>
        <end position="140"/>
    </location>
</feature>
<feature type="region of interest" description="Disordered" evidence="2">
    <location>
        <begin position="862"/>
        <end position="950"/>
    </location>
</feature>
<evidence type="ECO:0008006" key="9">
    <source>
        <dbReference type="Google" id="ProtNLM"/>
    </source>
</evidence>
<feature type="domain" description="Rho-GAP" evidence="6">
    <location>
        <begin position="1086"/>
        <end position="1275"/>
    </location>
</feature>
<sequence>MATTVSTPERKVGIMEEKGHSGHSSSSSRTRLTSSPSRPLHNVLTVESVLQNAQGDTTSAIQMLLNERNLLSAQNSQLWKLVEKQRNVHATVSKELERVRAERDKAIAKLDSGREDQKLKPSLPLNSTNSDLNPDLSSTPAERINGRRTPTSQNQLPADYLNLAYVTPSFKVSGSLLSSRSHEPIRSRTDDPVSLSSPVMEGTSTQPNNVSSTPRTSSPIRTFSDPRFGNLPTSSTTKRRDESPSKEALLQPRTPKQPGSSSNPPRSVSTPNSGPSANTKETPTTSKLTVPLRDRALARESRITLPDEARRYIASLQDSPITSPHSHEVNFSSVTVSEEPSPMENDSLMTRGLHNEGSPVSMPHALVEQNLRASSPQTPHVEHKTSKRGSSEERRTSESRRTSLHANKVVPDRKGAMTPPPPLVPYGTIPSGTPHLYPDVTPQPWESSSHPVFTSASRELNANLDAINSVSVNTISSTLQSTSGQDMNLNTTPKANNFQSTPSSNARAQVQAQRLAYAQAQAQSQSQVQPQLSIQNQPQLQLQVQPQAPTQGHGHSSQEHPSNELDRSTQVTPEQRVDNVQKVKYSRSTKRMYLLEGDLQRCKISVVGSHIRPNDRGKEVLSFSIQVSPTGSAETDDSWKVEKLYSDVLALDARVRNRLSRSSAKKLANLPDSKLFKDNAPTKVDQRKTALEVFLQSVVRVPIKEPDDICDFFSTDIINDANAPVTQLGYKEGYLTKRGKNFGGWKTRYFVLQGPRLEYYESRGGAHLGYINITGAQIGRQQRPAHQPPTDDENEYRHAFLIIEQKRSSTAGYQRHVLCAESDLERDNWVEVLVRYVTGTYDDAASSPSSVMPTTYANAYTTTTTSTPTSQPRPSTSSIASYDSTAVTPSKRQIKSNMTVTPSHDNPKLLHAGPNPDSASSSPLDHHPSQQLPEQMSSSLPTQLNAGGGGILSQRAASELGHYPDLGGIRQHYQETQKPFHRQDRQHVRASMHPGLHQQTHDIPGPSTDFSSGETPKVKISGPINGTPIPAGYKFGAKDVPSGTESGSERDRKSKSRTFWGFGRSGHNNGHGNNNLNHTSPAVFGVPIVDALQVAQIANLPAVVFRCIQYLEAKKADQEEGIYRLSGSTAVIKSLRDRFNAEGDVDLLGSDEFWDLNAIAGLLKSYLRELPTSILTRDLHLKFLAVMDLADQQERIDELAQIISQLPVANYSLLRALTAHLILIVQNSAVNKMTMRNVGIVFSPTLGIPAGVFGLMLGEFNRVFNVDGETAEGAEGEDETTTLNDEGSHLRTSKRTSVQNNRNSRSYADGAVDEMLGLGGRTLQQEEESDSADEITLPDSLSEVGSEAPDPDATAQFSKSNLEIPQSELTEDVAESSTPSTSRTKKPDKASAVAASRGLHVTVNNNAHVFAGLPASPRPPVLFLSLTPVVIADGFQFYTTFYNAPLAVKGLLHGMVGLGVIGLIAKLHEWDESAIFFDGSSLVLYVFGIIIYSSVTITGLRTIVVPAAEDTKEDQVEALRILSAGNTLIALCLVGVLLLQGGQEYARRVQAKAETKAKLEELHKTPQAPTSEKKTQKVLGHLSPWHGYFLSLPKQVVDIAPFWHLYGDQDGIDARQWLRGTEAEKILTPPLQRKGNGMLLEHINAYFETVAKPVLRRELGVTNASLPEFHRAYSIVSSRAFFVDAYLGLSLVPFADIHDSEMTDFGASVPLFQTDYHVCPICGSFQECGHDTDSADDWRPVSPNYTTDDTCEIVANLPIGADEEVFNTYGDGLTNAQLLCHYGFMLDGNEHNTITWTLDELLGEDAAKAEDGVMNQWKLLISRLNHWKGTQRVYNPTIYQQRKSQADTDGSGMGENDERTGSSNTLNPTPGCFNINADGQVSLQLWMLLFIIVLASVKHELDPKDTMIELIHIITGWQERLEGQVTMDDDSDPGSPLNKANERIREVEHRALKSISANFDETFIVQKIAGMVVEMCGQKLQSVCAPELSEQQIGEILDNEGSDVYCSKQCRALDQSLAQSLPTRAPYYRRSSFDLPVVIASARPTSTSQPSQKQHRRAHFSDPTYNVTRFRDEELQDLHVGACVPSQYPGKDREGILRWVASIEPGLQEEISSSFVFDPSSSVPSDLDRLTRPLFPLTAQNLAPPCVTIEPRHTSVFHDFSRSQHERRTAPSLIQSQDDASFLTPATESVNTPSVPDASSTASSHAARPFLDRFVNKISSWISSPTRIPRPSNEAHTTLSPEEEQLVHSDDTLRVHVPYQEKTSVVQIPQSLVRHKRPGLITSPSDDYV</sequence>
<dbReference type="CDD" id="cd13277">
    <property type="entry name" value="PH_Bem3"/>
    <property type="match status" value="1"/>
</dbReference>
<dbReference type="Gene3D" id="3.90.1410.10">
    <property type="entry name" value="set domain protein methyltransferase, domain 1"/>
    <property type="match status" value="1"/>
</dbReference>
<feature type="region of interest" description="Disordered" evidence="2">
    <location>
        <begin position="317"/>
        <end position="441"/>
    </location>
</feature>
<dbReference type="GO" id="GO:0007165">
    <property type="term" value="P:signal transduction"/>
    <property type="evidence" value="ECO:0007669"/>
    <property type="project" value="InterPro"/>
</dbReference>
<name>A0AAV5AC75_9AGAM</name>
<evidence type="ECO:0000256" key="2">
    <source>
        <dbReference type="SAM" id="MobiDB-lite"/>
    </source>
</evidence>
<dbReference type="SMART" id="SM00324">
    <property type="entry name" value="RhoGAP"/>
    <property type="match status" value="1"/>
</dbReference>
<accession>A0AAV5AC75</accession>
<feature type="compositionally biased region" description="Polar residues" evidence="2">
    <location>
        <begin position="917"/>
        <end position="945"/>
    </location>
</feature>
<evidence type="ECO:0000313" key="7">
    <source>
        <dbReference type="EMBL" id="GJJ11272.1"/>
    </source>
</evidence>
<dbReference type="SMART" id="SM00233">
    <property type="entry name" value="PH"/>
    <property type="match status" value="1"/>
</dbReference>
<dbReference type="Pfam" id="PF00169">
    <property type="entry name" value="PH"/>
    <property type="match status" value="1"/>
</dbReference>
<dbReference type="EMBL" id="BPWL01000006">
    <property type="protein sequence ID" value="GJJ11272.1"/>
    <property type="molecule type" value="Genomic_DNA"/>
</dbReference>
<dbReference type="InterPro" id="IPR000198">
    <property type="entry name" value="RhoGAP_dom"/>
</dbReference>
<feature type="compositionally biased region" description="Basic and acidic residues" evidence="2">
    <location>
        <begin position="109"/>
        <end position="119"/>
    </location>
</feature>
<dbReference type="CDD" id="cd06093">
    <property type="entry name" value="PX_domain"/>
    <property type="match status" value="1"/>
</dbReference>
<dbReference type="InterPro" id="IPR011993">
    <property type="entry name" value="PH-like_dom_sf"/>
</dbReference>
<dbReference type="Pfam" id="PF08229">
    <property type="entry name" value="SHR3_chaperone"/>
    <property type="match status" value="1"/>
</dbReference>
<evidence type="ECO:0000259" key="4">
    <source>
        <dbReference type="PROSITE" id="PS50003"/>
    </source>
</evidence>
<dbReference type="InterPro" id="IPR013248">
    <property type="entry name" value="Psh3/Shr3"/>
</dbReference>
<dbReference type="GO" id="GO:0035091">
    <property type="term" value="F:phosphatidylinositol binding"/>
    <property type="evidence" value="ECO:0007669"/>
    <property type="project" value="InterPro"/>
</dbReference>
<comment type="caution">
    <text evidence="7">The sequence shown here is derived from an EMBL/GenBank/DDBJ whole genome shotgun (WGS) entry which is preliminary data.</text>
</comment>
<keyword evidence="3" id="KW-0812">Transmembrane</keyword>
<feature type="region of interest" description="Disordered" evidence="2">
    <location>
        <begin position="2044"/>
        <end position="2063"/>
    </location>
</feature>
<keyword evidence="1" id="KW-0343">GTPase activation</keyword>
<feature type="region of interest" description="Disordered" evidence="2">
    <location>
        <begin position="2225"/>
        <end position="2247"/>
    </location>
</feature>
<reference evidence="7" key="1">
    <citation type="submission" date="2021-10" db="EMBL/GenBank/DDBJ databases">
        <title>De novo Genome Assembly of Clathrus columnatus (Basidiomycota, Fungi) Using Illumina and Nanopore Sequence Data.</title>
        <authorList>
            <person name="Ogiso-Tanaka E."/>
            <person name="Itagaki H."/>
            <person name="Hosoya T."/>
            <person name="Hosaka K."/>
        </authorList>
    </citation>
    <scope>NUCLEOTIDE SEQUENCE</scope>
    <source>
        <strain evidence="7">MO-923</strain>
    </source>
</reference>
<feature type="compositionally biased region" description="Polar residues" evidence="2">
    <location>
        <begin position="879"/>
        <end position="904"/>
    </location>
</feature>
<feature type="region of interest" description="Disordered" evidence="2">
    <location>
        <begin position="541"/>
        <end position="582"/>
    </location>
</feature>
<dbReference type="PANTHER" id="PTHR23176">
    <property type="entry name" value="RHO/RAC/CDC GTPASE-ACTIVATING PROTEIN"/>
    <property type="match status" value="1"/>
</dbReference>
<dbReference type="PROSITE" id="PS50003">
    <property type="entry name" value="PH_DOMAIN"/>
    <property type="match status" value="1"/>
</dbReference>
<dbReference type="SUPFAM" id="SSF82199">
    <property type="entry name" value="SET domain"/>
    <property type="match status" value="1"/>
</dbReference>
<feature type="compositionally biased region" description="Low complexity" evidence="2">
    <location>
        <begin position="862"/>
        <end position="878"/>
    </location>
</feature>
<dbReference type="InterPro" id="IPR001849">
    <property type="entry name" value="PH_domain"/>
</dbReference>
<feature type="compositionally biased region" description="Basic and acidic residues" evidence="2">
    <location>
        <begin position="556"/>
        <end position="567"/>
    </location>
</feature>
<dbReference type="SMART" id="SM00786">
    <property type="entry name" value="SHR3_chaperone"/>
    <property type="match status" value="1"/>
</dbReference>
<evidence type="ECO:0000256" key="3">
    <source>
        <dbReference type="SAM" id="Phobius"/>
    </source>
</evidence>
<feature type="compositionally biased region" description="Polar residues" evidence="2">
    <location>
        <begin position="194"/>
        <end position="210"/>
    </location>
</feature>
<feature type="compositionally biased region" description="Low complexity" evidence="2">
    <location>
        <begin position="541"/>
        <end position="551"/>
    </location>
</feature>
<organism evidence="7 8">
    <name type="scientific">Clathrus columnatus</name>
    <dbReference type="NCBI Taxonomy" id="1419009"/>
    <lineage>
        <taxon>Eukaryota</taxon>
        <taxon>Fungi</taxon>
        <taxon>Dikarya</taxon>
        <taxon>Basidiomycota</taxon>
        <taxon>Agaricomycotina</taxon>
        <taxon>Agaricomycetes</taxon>
        <taxon>Phallomycetidae</taxon>
        <taxon>Phallales</taxon>
        <taxon>Clathraceae</taxon>
        <taxon>Clathrus</taxon>
    </lineage>
</organism>
<dbReference type="InterPro" id="IPR050729">
    <property type="entry name" value="Rho-GAP"/>
</dbReference>
<feature type="region of interest" description="Disordered" evidence="2">
    <location>
        <begin position="992"/>
        <end position="1072"/>
    </location>
</feature>
<feature type="domain" description="PH" evidence="4">
    <location>
        <begin position="728"/>
        <end position="838"/>
    </location>
</feature>
<feature type="compositionally biased region" description="Basic and acidic residues" evidence="2">
    <location>
        <begin position="180"/>
        <end position="191"/>
    </location>
</feature>
<feature type="region of interest" description="Disordered" evidence="2">
    <location>
        <begin position="2159"/>
        <end position="2178"/>
    </location>
</feature>
<feature type="compositionally biased region" description="Low complexity" evidence="2">
    <location>
        <begin position="211"/>
        <end position="223"/>
    </location>
</feature>
<dbReference type="PROSITE" id="PS50195">
    <property type="entry name" value="PX"/>
    <property type="match status" value="1"/>
</dbReference>
<dbReference type="InterPro" id="IPR046341">
    <property type="entry name" value="SET_dom_sf"/>
</dbReference>
<evidence type="ECO:0000256" key="1">
    <source>
        <dbReference type="ARBA" id="ARBA00022468"/>
    </source>
</evidence>
<dbReference type="Pfam" id="PF00787">
    <property type="entry name" value="PX"/>
    <property type="match status" value="1"/>
</dbReference>
<keyword evidence="8" id="KW-1185">Reference proteome</keyword>
<feature type="region of interest" description="Disordered" evidence="2">
    <location>
        <begin position="109"/>
        <end position="155"/>
    </location>
</feature>
<dbReference type="Proteomes" id="UP001050691">
    <property type="component" value="Unassembled WGS sequence"/>
</dbReference>
<protein>
    <recommendedName>
        <fullName evidence="9">RhoGAP-domain-containing protein</fullName>
    </recommendedName>
</protein>
<feature type="region of interest" description="Disordered" evidence="2">
    <location>
        <begin position="177"/>
        <end position="294"/>
    </location>
</feature>
<evidence type="ECO:0000259" key="6">
    <source>
        <dbReference type="PROSITE" id="PS50238"/>
    </source>
</evidence>
<dbReference type="CDD" id="cd10527">
    <property type="entry name" value="SET_LSMT"/>
    <property type="match status" value="1"/>
</dbReference>
<dbReference type="SUPFAM" id="SSF64268">
    <property type="entry name" value="PX domain"/>
    <property type="match status" value="1"/>
</dbReference>
<feature type="compositionally biased region" description="Basic and acidic residues" evidence="2">
    <location>
        <begin position="2159"/>
        <end position="2169"/>
    </location>
</feature>